<gene>
    <name evidence="6" type="ORF">PRZ48_004648</name>
</gene>
<evidence type="ECO:0000256" key="4">
    <source>
        <dbReference type="RuleBase" id="RU361187"/>
    </source>
</evidence>
<dbReference type="Proteomes" id="UP001305779">
    <property type="component" value="Unassembled WGS sequence"/>
</dbReference>
<dbReference type="InterPro" id="IPR006710">
    <property type="entry name" value="Glyco_hydro_43"/>
</dbReference>
<evidence type="ECO:0008006" key="8">
    <source>
        <dbReference type="Google" id="ProtNLM"/>
    </source>
</evidence>
<evidence type="ECO:0000256" key="2">
    <source>
        <dbReference type="ARBA" id="ARBA00022801"/>
    </source>
</evidence>
<feature type="signal peptide" evidence="5">
    <location>
        <begin position="1"/>
        <end position="23"/>
    </location>
</feature>
<keyword evidence="7" id="KW-1185">Reference proteome</keyword>
<evidence type="ECO:0000256" key="1">
    <source>
        <dbReference type="ARBA" id="ARBA00009865"/>
    </source>
</evidence>
<keyword evidence="2 4" id="KW-0378">Hydrolase</keyword>
<organism evidence="6 7">
    <name type="scientific">Zasmidium cellare</name>
    <name type="common">Wine cellar mold</name>
    <name type="synonym">Racodium cellare</name>
    <dbReference type="NCBI Taxonomy" id="395010"/>
    <lineage>
        <taxon>Eukaryota</taxon>
        <taxon>Fungi</taxon>
        <taxon>Dikarya</taxon>
        <taxon>Ascomycota</taxon>
        <taxon>Pezizomycotina</taxon>
        <taxon>Dothideomycetes</taxon>
        <taxon>Dothideomycetidae</taxon>
        <taxon>Mycosphaerellales</taxon>
        <taxon>Mycosphaerellaceae</taxon>
        <taxon>Zasmidium</taxon>
    </lineage>
</organism>
<dbReference type="Gene3D" id="2.115.10.20">
    <property type="entry name" value="Glycosyl hydrolase domain, family 43"/>
    <property type="match status" value="1"/>
</dbReference>
<dbReference type="PANTHER" id="PTHR22925:SF3">
    <property type="entry name" value="GLYCOSYL HYDROLASE FAMILY PROTEIN 43"/>
    <property type="match status" value="1"/>
</dbReference>
<evidence type="ECO:0000256" key="3">
    <source>
        <dbReference type="ARBA" id="ARBA00023295"/>
    </source>
</evidence>
<evidence type="ECO:0000256" key="5">
    <source>
        <dbReference type="SAM" id="SignalP"/>
    </source>
</evidence>
<dbReference type="PANTHER" id="PTHR22925">
    <property type="entry name" value="GLYCOSYL HYDROLASE 43 FAMILY MEMBER"/>
    <property type="match status" value="1"/>
</dbReference>
<evidence type="ECO:0000313" key="6">
    <source>
        <dbReference type="EMBL" id="KAK4503733.1"/>
    </source>
</evidence>
<dbReference type="EMBL" id="JAXOVC010000003">
    <property type="protein sequence ID" value="KAK4503733.1"/>
    <property type="molecule type" value="Genomic_DNA"/>
</dbReference>
<dbReference type="Pfam" id="PF04616">
    <property type="entry name" value="Glyco_hydro_43"/>
    <property type="match status" value="1"/>
</dbReference>
<feature type="chain" id="PRO_5045556148" description="Glycoside hydrolase family 43 protein" evidence="5">
    <location>
        <begin position="24"/>
        <end position="461"/>
    </location>
</feature>
<comment type="similarity">
    <text evidence="1 4">Belongs to the glycosyl hydrolase 43 family.</text>
</comment>
<sequence>MHSTFKAFGIWSLASLFSQAVNAATFFPLLNMTDTDGNLIQAHGGNIIQAQDGDGSWYWFGEDKTGETTGGTFIGVSCYKSSDFSSWEYQGHVLKPIADTNISDSRIVERPKVLYNDKNSEYVMWFHGDSSNYGDAQVGVATSKTIDGDYDWKGNFKPFGNDSRDMTIYKDPDTGTAYLIHATNNNADFSIASLDEDYYNVNETQYTFKGVYQEAPGVFKIAGAYFLLFSPQDGWTPTDNGYHVATSMAGPWSDKTLLAPEGAYSYLTQNAYDITIKGSKETFYLYLGDHWSGNQLGSSTYAFYPVIYNGSALSLHKTGGWTLDVEAGTWSDLPDTTITADNSTTAEEYLVTCDDGCTGGKAANMTGSSNFTFTWGGSAGDKVVQIVYTYPGAKNAFKHIGATVDGKPVEGNALLETTRANTISQQAPIPLTLAEGSEVVLKLLDFDGTQFLVDGVQVYDA</sequence>
<proteinExistence type="inferred from homology"/>
<accession>A0ABR0ERA5</accession>
<dbReference type="SUPFAM" id="SSF75005">
    <property type="entry name" value="Arabinanase/levansucrase/invertase"/>
    <property type="match status" value="1"/>
</dbReference>
<protein>
    <recommendedName>
        <fullName evidence="8">Glycoside hydrolase family 43 protein</fullName>
    </recommendedName>
</protein>
<keyword evidence="5" id="KW-0732">Signal</keyword>
<reference evidence="6 7" key="1">
    <citation type="journal article" date="2023" name="G3 (Bethesda)">
        <title>A chromosome-level genome assembly of Zasmidium syzygii isolated from banana leaves.</title>
        <authorList>
            <person name="van Westerhoven A.C."/>
            <person name="Mehrabi R."/>
            <person name="Talebi R."/>
            <person name="Steentjes M.B.F."/>
            <person name="Corcolon B."/>
            <person name="Chong P.A."/>
            <person name="Kema G.H.J."/>
            <person name="Seidl M.F."/>
        </authorList>
    </citation>
    <scope>NUCLEOTIDE SEQUENCE [LARGE SCALE GENOMIC DNA]</scope>
    <source>
        <strain evidence="6 7">P124</strain>
    </source>
</reference>
<name>A0ABR0ERA5_ZASCE</name>
<keyword evidence="3 4" id="KW-0326">Glycosidase</keyword>
<evidence type="ECO:0000313" key="7">
    <source>
        <dbReference type="Proteomes" id="UP001305779"/>
    </source>
</evidence>
<dbReference type="InterPro" id="IPR023296">
    <property type="entry name" value="Glyco_hydro_beta-prop_sf"/>
</dbReference>
<comment type="caution">
    <text evidence="6">The sequence shown here is derived from an EMBL/GenBank/DDBJ whole genome shotgun (WGS) entry which is preliminary data.</text>
</comment>
<dbReference type="CDD" id="cd18821">
    <property type="entry name" value="GH43_Pc3Gal43A-like"/>
    <property type="match status" value="1"/>
</dbReference>